<dbReference type="Proteomes" id="UP001628179">
    <property type="component" value="Unassembled WGS sequence"/>
</dbReference>
<keyword evidence="3" id="KW-1185">Reference proteome</keyword>
<feature type="region of interest" description="Disordered" evidence="1">
    <location>
        <begin position="1"/>
        <end position="24"/>
    </location>
</feature>
<proteinExistence type="predicted"/>
<dbReference type="GeneID" id="98177638"/>
<evidence type="ECO:0000256" key="1">
    <source>
        <dbReference type="SAM" id="MobiDB-lite"/>
    </source>
</evidence>
<protein>
    <submittedName>
        <fullName evidence="2">Prolyl 4-hydroxylase alpha subunit Fe(2+) 2OG dioxygenase domain-containing protein</fullName>
    </submittedName>
</protein>
<dbReference type="RefSeq" id="XP_070918416.1">
    <property type="nucleotide sequence ID" value="XM_071062315.1"/>
</dbReference>
<keyword evidence="2" id="KW-0223">Dioxygenase</keyword>
<feature type="compositionally biased region" description="Acidic residues" evidence="1">
    <location>
        <begin position="823"/>
        <end position="832"/>
    </location>
</feature>
<organism evidence="2 3">
    <name type="scientific">Madurella fahalii</name>
    <dbReference type="NCBI Taxonomy" id="1157608"/>
    <lineage>
        <taxon>Eukaryota</taxon>
        <taxon>Fungi</taxon>
        <taxon>Dikarya</taxon>
        <taxon>Ascomycota</taxon>
        <taxon>Pezizomycotina</taxon>
        <taxon>Sordariomycetes</taxon>
        <taxon>Sordariomycetidae</taxon>
        <taxon>Sordariales</taxon>
        <taxon>Sordariales incertae sedis</taxon>
        <taxon>Madurella</taxon>
    </lineage>
</organism>
<comment type="caution">
    <text evidence="2">The sequence shown here is derived from an EMBL/GenBank/DDBJ whole genome shotgun (WGS) entry which is preliminary data.</text>
</comment>
<evidence type="ECO:0000313" key="3">
    <source>
        <dbReference type="Proteomes" id="UP001628179"/>
    </source>
</evidence>
<accession>A0ABQ0GFZ3</accession>
<name>A0ABQ0GFZ3_9PEZI</name>
<keyword evidence="2" id="KW-0560">Oxidoreductase</keyword>
<sequence length="832" mass="94081">MENSGPERKRRRINSPEDEREACDESAPTLPLLCARWCQVLSQEDNETHDVQWDSTKIKCFLSQEDLDDTARMRRLVGGTADTVKLASKFHPLVFEHSIAGSGCELRSLPFFEALTADGDDGDASRRYRTATADEKRIVALGVRDLYLAAMHGLLDKHEKGLLNRLVNVVDESLTVGCTEVDGMMVSFHPSAAFRTLRFIERLDTKLQDQGRLPFFAQVLGSPKLYAVFVNPAELSFRNFENIVPLDRWMEAQQPSPSIGVLALELVDFAEVQPGRDVWTAKLRGADAELVRRVSDLDLYVSPPNKAVRGGERFIFHSAILSKALTKAASESSLFSRLAGGSLSPGDFALVNYVFRCNRFAPGDAKFAAHRDTPYYDSSRSHVSKYTLLVYLSPGRNGEGVLTIDGDCILHDIEQFTCVIFDQRYEHEGRQFIDPDKIFLRTELVFKDTSLAKNSQAASLFNEACYMTAESVFDEELTSYAHECFERANSLHWALEKTATEPPAYRYKQYRGIRFLTNGYDYLFAETKGGVIDCAFVAVLDYLNCKLGGKGPFRSLCRSTTIREVISSTSEAFQLLSSREPNRNGSYDEATASGFRRLAQDDVKGLLTRTPSKPFFPRPKPSWWDEDEDDEEEDANGGCCPFHAWTTFDAWKNDEVEDEYRKCWKFSRKRLFGTPLLLLGRELVINETQVEIAGDRILFHDDSDCTEPTRFNFAACWGGADVDAELYIDVDKEIPAPKLLVPPVVFHEYPGLGYHLVLDFFRNDWMVQIDHARMVPVPVITNDVSEDMGEHDPKYRGPFWQRVKELAGGNEEELQGSIWDRDSEGEETADED</sequence>
<dbReference type="EMBL" id="BAAFSV010000003">
    <property type="protein sequence ID" value="GAB1316685.1"/>
    <property type="molecule type" value="Genomic_DNA"/>
</dbReference>
<evidence type="ECO:0000313" key="2">
    <source>
        <dbReference type="EMBL" id="GAB1316685.1"/>
    </source>
</evidence>
<gene>
    <name evidence="2" type="ORF">MFIFM68171_06895</name>
</gene>
<dbReference type="GO" id="GO:0051213">
    <property type="term" value="F:dioxygenase activity"/>
    <property type="evidence" value="ECO:0007669"/>
    <property type="project" value="UniProtKB-KW"/>
</dbReference>
<feature type="region of interest" description="Disordered" evidence="1">
    <location>
        <begin position="808"/>
        <end position="832"/>
    </location>
</feature>
<reference evidence="2 3" key="1">
    <citation type="submission" date="2024-09" db="EMBL/GenBank/DDBJ databases">
        <title>Itraconazole resistance in Madurella fahalii resulting from another homologue of gene encoding cytochrome P450 14-alpha sterol demethylase (CYP51).</title>
        <authorList>
            <person name="Yoshioka I."/>
            <person name="Fahal A.H."/>
            <person name="Kaneko S."/>
            <person name="Yaguchi T."/>
        </authorList>
    </citation>
    <scope>NUCLEOTIDE SEQUENCE [LARGE SCALE GENOMIC DNA]</scope>
    <source>
        <strain evidence="2 3">IFM 68171</strain>
    </source>
</reference>